<organism evidence="3 4">
    <name type="scientific">Paraburkholderia agricolaris</name>
    <dbReference type="NCBI Taxonomy" id="2152888"/>
    <lineage>
        <taxon>Bacteria</taxon>
        <taxon>Pseudomonadati</taxon>
        <taxon>Pseudomonadota</taxon>
        <taxon>Betaproteobacteria</taxon>
        <taxon>Burkholderiales</taxon>
        <taxon>Burkholderiaceae</taxon>
        <taxon>Paraburkholderia</taxon>
    </lineage>
</organism>
<dbReference type="InterPro" id="IPR025421">
    <property type="entry name" value="DUF4148"/>
</dbReference>
<dbReference type="Proteomes" id="UP001629249">
    <property type="component" value="Unassembled WGS sequence"/>
</dbReference>
<keyword evidence="4" id="KW-1185">Reference proteome</keyword>
<feature type="chain" id="PRO_5046795718" evidence="2">
    <location>
        <begin position="26"/>
        <end position="106"/>
    </location>
</feature>
<name>A0ABW9A0M4_9BURK</name>
<dbReference type="Pfam" id="PF13663">
    <property type="entry name" value="DUF4148"/>
    <property type="match status" value="1"/>
</dbReference>
<evidence type="ECO:0000313" key="3">
    <source>
        <dbReference type="EMBL" id="MFL9889069.1"/>
    </source>
</evidence>
<dbReference type="EMBL" id="JAQQFN010000058">
    <property type="protein sequence ID" value="MFL9889069.1"/>
    <property type="molecule type" value="Genomic_DNA"/>
</dbReference>
<proteinExistence type="predicted"/>
<protein>
    <submittedName>
        <fullName evidence="3">DUF4148 domain-containing protein</fullName>
    </submittedName>
</protein>
<reference evidence="3 4" key="1">
    <citation type="journal article" date="2024" name="Chem. Sci.">
        <title>Discovery of megapolipeptins by genome mining of a Burkholderiales bacteria collection.</title>
        <authorList>
            <person name="Paulo B.S."/>
            <person name="Recchia M.J.J."/>
            <person name="Lee S."/>
            <person name="Fergusson C.H."/>
            <person name="Romanowski S.B."/>
            <person name="Hernandez A."/>
            <person name="Krull N."/>
            <person name="Liu D.Y."/>
            <person name="Cavanagh H."/>
            <person name="Bos A."/>
            <person name="Gray C.A."/>
            <person name="Murphy B.T."/>
            <person name="Linington R.G."/>
            <person name="Eustaquio A.S."/>
        </authorList>
    </citation>
    <scope>NUCLEOTIDE SEQUENCE [LARGE SCALE GENOMIC DNA]</scope>
    <source>
        <strain evidence="3 4">RL16-012-BIC-B</strain>
    </source>
</reference>
<evidence type="ECO:0000256" key="1">
    <source>
        <dbReference type="SAM" id="MobiDB-lite"/>
    </source>
</evidence>
<feature type="region of interest" description="Disordered" evidence="1">
    <location>
        <begin position="87"/>
        <end position="106"/>
    </location>
</feature>
<dbReference type="RefSeq" id="WP_408336187.1">
    <property type="nucleotide sequence ID" value="NZ_JAQQFH010000067.1"/>
</dbReference>
<keyword evidence="2" id="KW-0732">Signal</keyword>
<feature type="signal peptide" evidence="2">
    <location>
        <begin position="1"/>
        <end position="25"/>
    </location>
</feature>
<sequence length="106" mass="10923">MKANANRIVAVALAAVLLVPTVAFAQAASALTRDQVRAELRQLEQAGYDPAANHDARYPADLQVAEATVAARDNAVQGSAAGMSYGTSTSDFSEAGTAQKQSSVSK</sequence>
<evidence type="ECO:0000313" key="4">
    <source>
        <dbReference type="Proteomes" id="UP001629249"/>
    </source>
</evidence>
<evidence type="ECO:0000256" key="2">
    <source>
        <dbReference type="SAM" id="SignalP"/>
    </source>
</evidence>
<gene>
    <name evidence="3" type="ORF">PQR66_39035</name>
</gene>
<comment type="caution">
    <text evidence="3">The sequence shown here is derived from an EMBL/GenBank/DDBJ whole genome shotgun (WGS) entry which is preliminary data.</text>
</comment>
<accession>A0ABW9A0M4</accession>